<sequence length="174" mass="19528">MTLTAGSRTNIMAQARHGPVESYATTSNLKHPNGAVYYNPNNMSQDVQNLYFESIHFSIDDEEKLLLEEDGLEKGTFGTNLTKTISSKMKKALLDEEENTFRNVNFTGKSGIRGRTRLTNDDTDPDSPLDELNLILPLTTHFPEMPTPKPCGWSKFKKLFCCFAFSRGSKGILK</sequence>
<organism evidence="1 2">
    <name type="scientific">Rhabditophanes sp. KR3021</name>
    <dbReference type="NCBI Taxonomy" id="114890"/>
    <lineage>
        <taxon>Eukaryota</taxon>
        <taxon>Metazoa</taxon>
        <taxon>Ecdysozoa</taxon>
        <taxon>Nematoda</taxon>
        <taxon>Chromadorea</taxon>
        <taxon>Rhabditida</taxon>
        <taxon>Tylenchina</taxon>
        <taxon>Panagrolaimomorpha</taxon>
        <taxon>Strongyloidoidea</taxon>
        <taxon>Alloionematidae</taxon>
        <taxon>Rhabditophanes</taxon>
    </lineage>
</organism>
<evidence type="ECO:0000313" key="2">
    <source>
        <dbReference type="WBParaSite" id="RSKR_0000438200.1"/>
    </source>
</evidence>
<proteinExistence type="predicted"/>
<evidence type="ECO:0000313" key="1">
    <source>
        <dbReference type="Proteomes" id="UP000095286"/>
    </source>
</evidence>
<reference evidence="2" key="1">
    <citation type="submission" date="2016-11" db="UniProtKB">
        <authorList>
            <consortium name="WormBaseParasite"/>
        </authorList>
    </citation>
    <scope>IDENTIFICATION</scope>
    <source>
        <strain evidence="2">KR3021</strain>
    </source>
</reference>
<dbReference type="WBParaSite" id="RSKR_0000438200.1">
    <property type="protein sequence ID" value="RSKR_0000438200.1"/>
    <property type="gene ID" value="RSKR_0000438200"/>
</dbReference>
<protein>
    <submittedName>
        <fullName evidence="2">Uncharacterized protein</fullName>
    </submittedName>
</protein>
<name>A0AC35TUM2_9BILA</name>
<accession>A0AC35TUM2</accession>
<dbReference type="Proteomes" id="UP000095286">
    <property type="component" value="Unplaced"/>
</dbReference>